<dbReference type="InterPro" id="IPR006121">
    <property type="entry name" value="HMA_dom"/>
</dbReference>
<dbReference type="EMBL" id="UOFT01000040">
    <property type="protein sequence ID" value="VAW94799.1"/>
    <property type="molecule type" value="Genomic_DNA"/>
</dbReference>
<protein>
    <recommendedName>
        <fullName evidence="3">Copper-exporting P-type ATPase</fullName>
    </recommendedName>
    <alternativeName>
        <fullName evidence="19">Copper-exporting P-type ATPase A</fullName>
    </alternativeName>
    <alternativeName>
        <fullName evidence="20">Cu(+)-exporting ATPase</fullName>
    </alternativeName>
</protein>
<dbReference type="PANTHER" id="PTHR43520">
    <property type="entry name" value="ATP7, ISOFORM B"/>
    <property type="match status" value="1"/>
</dbReference>
<keyword evidence="12" id="KW-0067">ATP-binding</keyword>
<dbReference type="GO" id="GO:0016887">
    <property type="term" value="F:ATP hydrolysis activity"/>
    <property type="evidence" value="ECO:0007669"/>
    <property type="project" value="InterPro"/>
</dbReference>
<evidence type="ECO:0000256" key="21">
    <source>
        <dbReference type="ARBA" id="ARBA00049289"/>
    </source>
</evidence>
<keyword evidence="5" id="KW-1003">Cell membrane</keyword>
<dbReference type="SFLD" id="SFLDF00027">
    <property type="entry name" value="p-type_atpase"/>
    <property type="match status" value="1"/>
</dbReference>
<feature type="transmembrane region" description="Helical" evidence="22">
    <location>
        <begin position="188"/>
        <end position="209"/>
    </location>
</feature>
<proteinExistence type="inferred from homology"/>
<evidence type="ECO:0000256" key="11">
    <source>
        <dbReference type="ARBA" id="ARBA00022796"/>
    </source>
</evidence>
<evidence type="ECO:0000256" key="16">
    <source>
        <dbReference type="ARBA" id="ARBA00023008"/>
    </source>
</evidence>
<dbReference type="CDD" id="cd02094">
    <property type="entry name" value="P-type_ATPase_Cu-like"/>
    <property type="match status" value="1"/>
</dbReference>
<feature type="domain" description="HMA" evidence="23">
    <location>
        <begin position="2"/>
        <end position="65"/>
    </location>
</feature>
<evidence type="ECO:0000256" key="12">
    <source>
        <dbReference type="ARBA" id="ARBA00022840"/>
    </source>
</evidence>
<name>A0A3B1A9A4_9ZZZZ</name>
<dbReference type="GO" id="GO:0055070">
    <property type="term" value="P:copper ion homeostasis"/>
    <property type="evidence" value="ECO:0007669"/>
    <property type="project" value="TreeGrafter"/>
</dbReference>
<dbReference type="AlphaFoldDB" id="A0A3B1A9A4"/>
<organism evidence="24">
    <name type="scientific">hydrothermal vent metagenome</name>
    <dbReference type="NCBI Taxonomy" id="652676"/>
    <lineage>
        <taxon>unclassified sequences</taxon>
        <taxon>metagenomes</taxon>
        <taxon>ecological metagenomes</taxon>
    </lineage>
</organism>
<evidence type="ECO:0000256" key="7">
    <source>
        <dbReference type="ARBA" id="ARBA00022692"/>
    </source>
</evidence>
<sequence>MSVKRFSIGGMSCAGCVASVEKVLKTVTGVESSAVNFAEHTADIEGDFSVEDLIKSVQDAGYDAALLESEEDNSEKEAAEFEYYRSLVKKYTLAAVVGVPLFVLGLSGLLPELTTSSGQIIWFIIGVITAFVMWYSGGHFFTGAWKSFKHHSANMDTLIALGTGTAWLYSMVIVFFPDIVPSLAQHAYFEAAAIIIALINFGSALEIKARGKTSEAIKRLIGLQPKLARVIRDGVEQDIEISKVGLDETVRVRPGEKIPLDGVVIEGRSSVDESMLTGEPLPVSKQSRDQVFGGTLNKTGSFLFQTKKIGKDTALAQIIELVRKAQNSKPAIGRLADKISSYFVPTVMIFAVLTFLTWYNFSGLSVSYAVVAMMTVLIIACPCALGLATPISIMVGVGKAAEHGILIRHGDALQQAGKIDIVVLDKTGTVTLGKPELLQILPAENQDKQALLQLTASLEAGSEHPLAQAVLEKAVEEKLALVSVEDFEAIEGFGIKARVNNDIIFLGNENLMRRENVNLEKWQDKITDLTSKAQTPVFVARENKLLGLLGIADPIKEDSQKAIQRFHQAGLKVVMLTGDDKRTAAVIAKQVGIDEVMAEVLPADKQIKVIELQQQGKIVAMVGDGINDAPALAQADVGFAIGTGTDVAIESADIALMRGSLNSVMDAIQISNATIKNIWQNLFGAFIYNILGIPVAAGLLFPLIGVLLNPMIAGAAMAMSSVTVVTNANRLRFFKPSGDD</sequence>
<reference evidence="24" key="1">
    <citation type="submission" date="2018-06" db="EMBL/GenBank/DDBJ databases">
        <authorList>
            <person name="Zhirakovskaya E."/>
        </authorList>
    </citation>
    <scope>NUCLEOTIDE SEQUENCE</scope>
</reference>
<dbReference type="Gene3D" id="2.70.150.10">
    <property type="entry name" value="Calcium-transporting ATPase, cytoplasmic transduction domain A"/>
    <property type="match status" value="1"/>
</dbReference>
<feature type="transmembrane region" description="Helical" evidence="22">
    <location>
        <begin position="91"/>
        <end position="110"/>
    </location>
</feature>
<keyword evidence="8" id="KW-0479">Metal-binding</keyword>
<feature type="transmembrane region" description="Helical" evidence="22">
    <location>
        <begin position="157"/>
        <end position="176"/>
    </location>
</feature>
<dbReference type="PRINTS" id="PR00119">
    <property type="entry name" value="CATATPASE"/>
</dbReference>
<evidence type="ECO:0000256" key="5">
    <source>
        <dbReference type="ARBA" id="ARBA00022475"/>
    </source>
</evidence>
<evidence type="ECO:0000256" key="1">
    <source>
        <dbReference type="ARBA" id="ARBA00004651"/>
    </source>
</evidence>
<dbReference type="PANTHER" id="PTHR43520:SF6">
    <property type="entry name" value="COPPER-EXPORTING P-TYPE ATPASE"/>
    <property type="match status" value="1"/>
</dbReference>
<evidence type="ECO:0000256" key="4">
    <source>
        <dbReference type="ARBA" id="ARBA00022448"/>
    </source>
</evidence>
<dbReference type="SUPFAM" id="SSF55008">
    <property type="entry name" value="HMA, heavy metal-associated domain"/>
    <property type="match status" value="1"/>
</dbReference>
<dbReference type="Gene3D" id="3.30.70.100">
    <property type="match status" value="1"/>
</dbReference>
<dbReference type="NCBIfam" id="TIGR01494">
    <property type="entry name" value="ATPase_P-type"/>
    <property type="match status" value="1"/>
</dbReference>
<keyword evidence="18 22" id="KW-0472">Membrane</keyword>
<dbReference type="PROSITE" id="PS50846">
    <property type="entry name" value="HMA_2"/>
    <property type="match status" value="1"/>
</dbReference>
<dbReference type="InterPro" id="IPR018303">
    <property type="entry name" value="ATPase_P-typ_P_site"/>
</dbReference>
<dbReference type="Pfam" id="PF00403">
    <property type="entry name" value="HMA"/>
    <property type="match status" value="1"/>
</dbReference>
<feature type="transmembrane region" description="Helical" evidence="22">
    <location>
        <begin position="342"/>
        <end position="361"/>
    </location>
</feature>
<dbReference type="FunFam" id="3.30.70.100:FF:000001">
    <property type="entry name" value="ATPase copper transporting beta"/>
    <property type="match status" value="1"/>
</dbReference>
<evidence type="ECO:0000256" key="9">
    <source>
        <dbReference type="ARBA" id="ARBA00022737"/>
    </source>
</evidence>
<evidence type="ECO:0000256" key="18">
    <source>
        <dbReference type="ARBA" id="ARBA00023136"/>
    </source>
</evidence>
<dbReference type="InterPro" id="IPR059000">
    <property type="entry name" value="ATPase_P-type_domA"/>
</dbReference>
<dbReference type="PROSITE" id="PS00154">
    <property type="entry name" value="ATPASE_E1_E2"/>
    <property type="match status" value="1"/>
</dbReference>
<dbReference type="GO" id="GO:0140581">
    <property type="term" value="F:P-type monovalent copper transporter activity"/>
    <property type="evidence" value="ECO:0007669"/>
    <property type="project" value="UniProtKB-EC"/>
</dbReference>
<dbReference type="InterPro" id="IPR044492">
    <property type="entry name" value="P_typ_ATPase_HD_dom"/>
</dbReference>
<evidence type="ECO:0000256" key="10">
    <source>
        <dbReference type="ARBA" id="ARBA00022741"/>
    </source>
</evidence>
<dbReference type="FunFam" id="2.70.150.10:FF:000002">
    <property type="entry name" value="Copper-transporting ATPase 1, putative"/>
    <property type="match status" value="1"/>
</dbReference>
<evidence type="ECO:0000256" key="19">
    <source>
        <dbReference type="ARBA" id="ARBA00029719"/>
    </source>
</evidence>
<evidence type="ECO:0000256" key="17">
    <source>
        <dbReference type="ARBA" id="ARBA00023065"/>
    </source>
</evidence>
<dbReference type="Pfam" id="PF00702">
    <property type="entry name" value="Hydrolase"/>
    <property type="match status" value="1"/>
</dbReference>
<evidence type="ECO:0000313" key="24">
    <source>
        <dbReference type="EMBL" id="VAW94799.1"/>
    </source>
</evidence>
<dbReference type="SUPFAM" id="SSF81653">
    <property type="entry name" value="Calcium ATPase, transduction domain A"/>
    <property type="match status" value="1"/>
</dbReference>
<dbReference type="CDD" id="cd00371">
    <property type="entry name" value="HMA"/>
    <property type="match status" value="1"/>
</dbReference>
<dbReference type="NCBIfam" id="TIGR01511">
    <property type="entry name" value="ATPase-IB1_Cu"/>
    <property type="match status" value="1"/>
</dbReference>
<evidence type="ECO:0000256" key="2">
    <source>
        <dbReference type="ARBA" id="ARBA00006024"/>
    </source>
</evidence>
<keyword evidence="16" id="KW-0186">Copper</keyword>
<gene>
    <name evidence="24" type="ORF">MNBD_GAMMA23-1188</name>
</gene>
<evidence type="ECO:0000256" key="6">
    <source>
        <dbReference type="ARBA" id="ARBA00022553"/>
    </source>
</evidence>
<dbReference type="InterPro" id="IPR023299">
    <property type="entry name" value="ATPase_P-typ_cyto_dom_N"/>
</dbReference>
<dbReference type="GO" id="GO:0043682">
    <property type="term" value="F:P-type divalent copper transporter activity"/>
    <property type="evidence" value="ECO:0007669"/>
    <property type="project" value="TreeGrafter"/>
</dbReference>
<evidence type="ECO:0000256" key="8">
    <source>
        <dbReference type="ARBA" id="ARBA00022723"/>
    </source>
</evidence>
<comment type="catalytic activity">
    <reaction evidence="21">
        <text>Cu(+)(in) + ATP + H2O = Cu(+)(out) + ADP + phosphate + H(+)</text>
        <dbReference type="Rhea" id="RHEA:25792"/>
        <dbReference type="ChEBI" id="CHEBI:15377"/>
        <dbReference type="ChEBI" id="CHEBI:15378"/>
        <dbReference type="ChEBI" id="CHEBI:30616"/>
        <dbReference type="ChEBI" id="CHEBI:43474"/>
        <dbReference type="ChEBI" id="CHEBI:49552"/>
        <dbReference type="ChEBI" id="CHEBI:456216"/>
        <dbReference type="EC" id="7.2.2.8"/>
    </reaction>
</comment>
<feature type="transmembrane region" description="Helical" evidence="22">
    <location>
        <begin position="710"/>
        <end position="728"/>
    </location>
</feature>
<dbReference type="InterPro" id="IPR001757">
    <property type="entry name" value="P_typ_ATPase"/>
</dbReference>
<keyword evidence="13" id="KW-0460">Magnesium</keyword>
<dbReference type="PRINTS" id="PR00943">
    <property type="entry name" value="CUATPASE"/>
</dbReference>
<accession>A0A3B1A9A4</accession>
<dbReference type="InterPro" id="IPR023214">
    <property type="entry name" value="HAD_sf"/>
</dbReference>
<dbReference type="InterPro" id="IPR036412">
    <property type="entry name" value="HAD-like_sf"/>
</dbReference>
<keyword evidence="9" id="KW-0677">Repeat</keyword>
<dbReference type="SFLD" id="SFLDS00003">
    <property type="entry name" value="Haloacid_Dehalogenase"/>
    <property type="match status" value="1"/>
</dbReference>
<dbReference type="SUPFAM" id="SSF81665">
    <property type="entry name" value="Calcium ATPase, transmembrane domain M"/>
    <property type="match status" value="1"/>
</dbReference>
<keyword evidence="15 22" id="KW-1133">Transmembrane helix</keyword>
<dbReference type="InterPro" id="IPR027256">
    <property type="entry name" value="P-typ_ATPase_IB"/>
</dbReference>
<dbReference type="NCBIfam" id="TIGR01525">
    <property type="entry name" value="ATPase-IB_hvy"/>
    <property type="match status" value="1"/>
</dbReference>
<evidence type="ECO:0000256" key="20">
    <source>
        <dbReference type="ARBA" id="ARBA00033239"/>
    </source>
</evidence>
<evidence type="ECO:0000259" key="23">
    <source>
        <dbReference type="PROSITE" id="PS50846"/>
    </source>
</evidence>
<keyword evidence="4" id="KW-0813">Transport</keyword>
<keyword evidence="14" id="KW-1278">Translocase</keyword>
<comment type="subcellular location">
    <subcellularLocation>
        <location evidence="1">Cell membrane</location>
        <topology evidence="1">Multi-pass membrane protein</topology>
    </subcellularLocation>
</comment>
<dbReference type="Pfam" id="PF00122">
    <property type="entry name" value="E1-E2_ATPase"/>
    <property type="match status" value="1"/>
</dbReference>
<feature type="transmembrane region" description="Helical" evidence="22">
    <location>
        <begin position="367"/>
        <end position="389"/>
    </location>
</feature>
<dbReference type="SUPFAM" id="SSF56784">
    <property type="entry name" value="HAD-like"/>
    <property type="match status" value="1"/>
</dbReference>
<dbReference type="GO" id="GO:0005507">
    <property type="term" value="F:copper ion binding"/>
    <property type="evidence" value="ECO:0007669"/>
    <property type="project" value="TreeGrafter"/>
</dbReference>
<keyword evidence="10" id="KW-0547">Nucleotide-binding</keyword>
<keyword evidence="24" id="KW-0378">Hydrolase</keyword>
<evidence type="ECO:0000256" key="13">
    <source>
        <dbReference type="ARBA" id="ARBA00022842"/>
    </source>
</evidence>
<evidence type="ECO:0000256" key="3">
    <source>
        <dbReference type="ARBA" id="ARBA00015102"/>
    </source>
</evidence>
<dbReference type="GO" id="GO:0005886">
    <property type="term" value="C:plasma membrane"/>
    <property type="evidence" value="ECO:0007669"/>
    <property type="project" value="UniProtKB-SubCell"/>
</dbReference>
<dbReference type="Gene3D" id="3.40.50.1000">
    <property type="entry name" value="HAD superfamily/HAD-like"/>
    <property type="match status" value="1"/>
</dbReference>
<dbReference type="InterPro" id="IPR008250">
    <property type="entry name" value="ATPase_P-typ_transduc_dom_A_sf"/>
</dbReference>
<dbReference type="SFLD" id="SFLDG00002">
    <property type="entry name" value="C1.7:_P-type_atpase_like"/>
    <property type="match status" value="1"/>
</dbReference>
<dbReference type="Gene3D" id="3.40.1110.10">
    <property type="entry name" value="Calcium-transporting ATPase, cytoplasmic domain N"/>
    <property type="match status" value="1"/>
</dbReference>
<feature type="transmembrane region" description="Helical" evidence="22">
    <location>
        <begin position="682"/>
        <end position="704"/>
    </location>
</feature>
<dbReference type="GO" id="GO:0005524">
    <property type="term" value="F:ATP binding"/>
    <property type="evidence" value="ECO:0007669"/>
    <property type="project" value="UniProtKB-KW"/>
</dbReference>
<evidence type="ECO:0000256" key="15">
    <source>
        <dbReference type="ARBA" id="ARBA00022989"/>
    </source>
</evidence>
<keyword evidence="7 22" id="KW-0812">Transmembrane</keyword>
<evidence type="ECO:0000256" key="22">
    <source>
        <dbReference type="SAM" id="Phobius"/>
    </source>
</evidence>
<evidence type="ECO:0000256" key="14">
    <source>
        <dbReference type="ARBA" id="ARBA00022967"/>
    </source>
</evidence>
<keyword evidence="17" id="KW-0406">Ion transport</keyword>
<comment type="similarity">
    <text evidence="2">Belongs to the cation transport ATPase (P-type) (TC 3.A.3) family. Type IB subfamily.</text>
</comment>
<feature type="transmembrane region" description="Helical" evidence="22">
    <location>
        <begin position="116"/>
        <end position="136"/>
    </location>
</feature>
<dbReference type="InterPro" id="IPR036163">
    <property type="entry name" value="HMA_dom_sf"/>
</dbReference>
<dbReference type="InterPro" id="IPR017969">
    <property type="entry name" value="Heavy-metal-associated_CS"/>
</dbReference>
<dbReference type="PROSITE" id="PS01047">
    <property type="entry name" value="HMA_1"/>
    <property type="match status" value="1"/>
</dbReference>
<keyword evidence="6" id="KW-0597">Phosphoprotein</keyword>
<keyword evidence="11" id="KW-0187">Copper transport</keyword>
<dbReference type="InterPro" id="IPR023298">
    <property type="entry name" value="ATPase_P-typ_TM_dom_sf"/>
</dbReference>